<dbReference type="RefSeq" id="WP_120548298.1">
    <property type="nucleotide sequence ID" value="NZ_RAWM01000122.1"/>
</dbReference>
<accession>A0A3A8QF21</accession>
<dbReference type="OrthoDB" id="5490152at2"/>
<evidence type="ECO:0000313" key="4">
    <source>
        <dbReference type="Proteomes" id="UP000282656"/>
    </source>
</evidence>
<keyword evidence="1" id="KW-1133">Transmembrane helix</keyword>
<gene>
    <name evidence="3" type="ORF">D7X96_30970</name>
</gene>
<dbReference type="Pfam" id="PF07811">
    <property type="entry name" value="TadE"/>
    <property type="match status" value="1"/>
</dbReference>
<organism evidence="3 4">
    <name type="scientific">Corallococcus interemptor</name>
    <dbReference type="NCBI Taxonomy" id="2316720"/>
    <lineage>
        <taxon>Bacteria</taxon>
        <taxon>Pseudomonadati</taxon>
        <taxon>Myxococcota</taxon>
        <taxon>Myxococcia</taxon>
        <taxon>Myxococcales</taxon>
        <taxon>Cystobacterineae</taxon>
        <taxon>Myxococcaceae</taxon>
        <taxon>Corallococcus</taxon>
    </lineage>
</organism>
<dbReference type="InterPro" id="IPR012495">
    <property type="entry name" value="TadE-like_dom"/>
</dbReference>
<sequence>MRDRRQSGQVAVETAIVLPLFVFLILGTLQLGLMHQARLMAKYAAYKAVRAGALHNADVKKMERAALAVLLPMISRGSGGTESMMTVNSAADFQQKWMWPEVMTNRITATNIPYAKVTICGPVEGDLGGASGEVDFDNPEKITSSGDWKDSQRSKLRIQLTFNYRMVIPFADVVIYNIARAKELPYVIRLGKQGDTTRQAYIDKDMGDYDTAAGQKVYVVPIRATYTMRMQSNLYLGKNKLPKDNTCLFSFQE</sequence>
<proteinExistence type="predicted"/>
<dbReference type="AlphaFoldDB" id="A0A3A8QF21"/>
<reference evidence="4" key="1">
    <citation type="submission" date="2018-09" db="EMBL/GenBank/DDBJ databases">
        <authorList>
            <person name="Livingstone P.G."/>
            <person name="Whitworth D.E."/>
        </authorList>
    </citation>
    <scope>NUCLEOTIDE SEQUENCE [LARGE SCALE GENOMIC DNA]</scope>
    <source>
        <strain evidence="4">AB047A</strain>
    </source>
</reference>
<keyword evidence="1" id="KW-0472">Membrane</keyword>
<keyword evidence="1" id="KW-0812">Transmembrane</keyword>
<evidence type="ECO:0000259" key="2">
    <source>
        <dbReference type="Pfam" id="PF07811"/>
    </source>
</evidence>
<protein>
    <submittedName>
        <fullName evidence="3">Pilus assembly protein</fullName>
    </submittedName>
</protein>
<dbReference type="Proteomes" id="UP000282656">
    <property type="component" value="Unassembled WGS sequence"/>
</dbReference>
<evidence type="ECO:0000313" key="3">
    <source>
        <dbReference type="EMBL" id="RKH61824.1"/>
    </source>
</evidence>
<dbReference type="EMBL" id="RAWM01000122">
    <property type="protein sequence ID" value="RKH61824.1"/>
    <property type="molecule type" value="Genomic_DNA"/>
</dbReference>
<comment type="caution">
    <text evidence="3">The sequence shown here is derived from an EMBL/GenBank/DDBJ whole genome shotgun (WGS) entry which is preliminary data.</text>
</comment>
<keyword evidence="4" id="KW-1185">Reference proteome</keyword>
<name>A0A3A8QF21_9BACT</name>
<evidence type="ECO:0000256" key="1">
    <source>
        <dbReference type="SAM" id="Phobius"/>
    </source>
</evidence>
<feature type="domain" description="TadE-like" evidence="2">
    <location>
        <begin position="8"/>
        <end position="50"/>
    </location>
</feature>
<feature type="transmembrane region" description="Helical" evidence="1">
    <location>
        <begin position="12"/>
        <end position="33"/>
    </location>
</feature>